<dbReference type="Proteomes" id="UP000055702">
    <property type="component" value="Unassembled WGS sequence"/>
</dbReference>
<dbReference type="EMBL" id="LRDC01000021">
    <property type="protein sequence ID" value="KVX01599.1"/>
    <property type="molecule type" value="Genomic_DNA"/>
</dbReference>
<dbReference type="InterPro" id="IPR032307">
    <property type="entry name" value="PepSY_TM-like_2"/>
</dbReference>
<dbReference type="AlphaFoldDB" id="A0A125BEF0"/>
<dbReference type="PANTHER" id="PTHR40115">
    <property type="entry name" value="INNER MEMBRANE PROTEIN WITH PEPSY TM HELIX"/>
    <property type="match status" value="1"/>
</dbReference>
<reference evidence="2 3" key="1">
    <citation type="submission" date="2016-01" db="EMBL/GenBank/DDBJ databases">
        <title>Draft genome of the antarctic isolate Shewanella frigidimarina Ag06-30.</title>
        <authorList>
            <person name="Parmeciano Di Noto G."/>
            <person name="Vazquez S."/>
            <person name="Mac Cormack W."/>
            <person name="Iriarte A."/>
            <person name="Quiroga C."/>
        </authorList>
    </citation>
    <scope>NUCLEOTIDE SEQUENCE [LARGE SCALE GENOMIC DNA]</scope>
    <source>
        <strain evidence="2 3">Ag06-30</strain>
    </source>
</reference>
<keyword evidence="1" id="KW-0472">Membrane</keyword>
<keyword evidence="1" id="KW-0812">Transmembrane</keyword>
<dbReference type="InterPro" id="IPR005625">
    <property type="entry name" value="PepSY-ass_TM"/>
</dbReference>
<dbReference type="PANTHER" id="PTHR40115:SF1">
    <property type="entry name" value="INNER MEMBRANE PROTEIN WITH PEPSY TM HELIX"/>
    <property type="match status" value="1"/>
</dbReference>
<evidence type="ECO:0000313" key="3">
    <source>
        <dbReference type="Proteomes" id="UP000055702"/>
    </source>
</evidence>
<protein>
    <submittedName>
        <fullName evidence="2">Peptidase</fullName>
    </submittedName>
</protein>
<dbReference type="Pfam" id="PF03929">
    <property type="entry name" value="PepSY_TM"/>
    <property type="match status" value="1"/>
</dbReference>
<evidence type="ECO:0000313" key="2">
    <source>
        <dbReference type="EMBL" id="KVX01599.1"/>
    </source>
</evidence>
<comment type="caution">
    <text evidence="2">The sequence shown here is derived from an EMBL/GenBank/DDBJ whole genome shotgun (WGS) entry which is preliminary data.</text>
</comment>
<sequence>MTKTSRRNRFRLKILRALRPWHRRLGLVSALFILLLVLTGVAINHSDDFGLDQTPVTQSWLLDYYGIAAPLHVAQFGVAPSALYITDNLLWQNQHMILEANTTLISASYVDNMLVAIDAQQLYLFNDLGQLQETQNASTGLPSGLLALAIVDGRVWLNTDNGVYQADEQLIDWQAIAPLTTPVAWLSESKVVDKEVVNLARSANLHWQRVMLDLHSGRLFGHLSVWLWDLFALALLMVSLSGFWIWLKQKPPR</sequence>
<keyword evidence="1" id="KW-1133">Transmembrane helix</keyword>
<evidence type="ECO:0000256" key="1">
    <source>
        <dbReference type="SAM" id="Phobius"/>
    </source>
</evidence>
<accession>A0A125BEF0</accession>
<gene>
    <name evidence="2" type="ORF">AWJ07_17135</name>
</gene>
<name>A0A125BEF0_SHEFR</name>
<organism evidence="2">
    <name type="scientific">Shewanella frigidimarina</name>
    <dbReference type="NCBI Taxonomy" id="56812"/>
    <lineage>
        <taxon>Bacteria</taxon>
        <taxon>Pseudomonadati</taxon>
        <taxon>Pseudomonadota</taxon>
        <taxon>Gammaproteobacteria</taxon>
        <taxon>Alteromonadales</taxon>
        <taxon>Shewanellaceae</taxon>
        <taxon>Shewanella</taxon>
    </lineage>
</organism>
<feature type="transmembrane region" description="Helical" evidence="1">
    <location>
        <begin position="225"/>
        <end position="247"/>
    </location>
</feature>
<proteinExistence type="predicted"/>